<dbReference type="NCBIfam" id="NF006830">
    <property type="entry name" value="PRK09355.1"/>
    <property type="match status" value="1"/>
</dbReference>
<dbReference type="Gene3D" id="3.20.20.70">
    <property type="entry name" value="Aldolase class I"/>
    <property type="match status" value="1"/>
</dbReference>
<evidence type="ECO:0000256" key="12">
    <source>
        <dbReference type="ARBA" id="ARBA00047334"/>
    </source>
</evidence>
<evidence type="ECO:0000256" key="10">
    <source>
        <dbReference type="ARBA" id="ARBA00022842"/>
    </source>
</evidence>
<evidence type="ECO:0000256" key="13">
    <source>
        <dbReference type="ARBA" id="ARBA00047851"/>
    </source>
</evidence>
<comment type="pathway">
    <text evidence="3">Cofactor biosynthesis; thiamine diphosphate biosynthesis; 4-methyl-5-(2-phosphoethyl)-thiazole from 5-(2-hydroxyethyl)-4-methylthiazole: step 1/1.</text>
</comment>
<dbReference type="InterPro" id="IPR036206">
    <property type="entry name" value="ThiamineP_synth_sf"/>
</dbReference>
<dbReference type="GO" id="GO:0000287">
    <property type="term" value="F:magnesium ion binding"/>
    <property type="evidence" value="ECO:0007669"/>
    <property type="project" value="InterPro"/>
</dbReference>
<dbReference type="InterPro" id="IPR022998">
    <property type="entry name" value="ThiamineP_synth_TenI"/>
</dbReference>
<sequence length="539" mass="57855">MKPTVDYSLYLVTDSTDAILGVTVVQYRDKTSDTGDLIRTAHKLHQVCKRHGIPLIINDRVDVALAVDCEGVHIGQDDMDLPTARRLLGPDKIIGVTVCSIEEARVAVEQGADNLGIGTLYSTATKKNTKSIIGINGIRKILHWLSRQNDRKYRDINTVCIGGINASNVQRVLYQLHAPSSEQYTKTVDGIAIVSAIMAAEQPDVAAKHFKQLLTMPSPWKAKSHTISIDAWNRQKEEEKLHDLKEQIPKIVGSVYEKKPLSHNMTNLVVQNFAANVALAIGASPIMSNNGAEAPDLAKLNGGLVINMGTATPEILRNHCLAIAAYNAAGNPIVLDPVGAGATSARREALATLMAAGYFDLIKGNEREILAVAAASGLLVNLDDKTQQRGVDSGDSLLTNEQKTHLVSRIAARERNTVLMTGKDDFISDGHRTFMISNGHQYLGMITGSGCVLGTTLAAYMAAAPEDKLVAAVVGILHFELAAQRACEIGKVDGPGTFVPAFIDALSFMAINKGRDIVQGLKVRVLGGGEGDGGFVREM</sequence>
<evidence type="ECO:0000256" key="7">
    <source>
        <dbReference type="ARBA" id="ARBA00022741"/>
    </source>
</evidence>
<evidence type="ECO:0000256" key="5">
    <source>
        <dbReference type="ARBA" id="ARBA00022679"/>
    </source>
</evidence>
<dbReference type="CDD" id="cd01170">
    <property type="entry name" value="THZ_kinase"/>
    <property type="match status" value="1"/>
</dbReference>
<evidence type="ECO:0000256" key="8">
    <source>
        <dbReference type="ARBA" id="ARBA00022777"/>
    </source>
</evidence>
<evidence type="ECO:0000256" key="3">
    <source>
        <dbReference type="ARBA" id="ARBA00004868"/>
    </source>
</evidence>
<comment type="catalytic activity">
    <reaction evidence="13">
        <text>2-(2-carboxy-4-methylthiazol-5-yl)ethyl phosphate + 4-amino-2-methyl-5-(diphosphooxymethyl)pyrimidine + 2 H(+) = thiamine phosphate + CO2 + diphosphate</text>
        <dbReference type="Rhea" id="RHEA:47848"/>
        <dbReference type="ChEBI" id="CHEBI:15378"/>
        <dbReference type="ChEBI" id="CHEBI:16526"/>
        <dbReference type="ChEBI" id="CHEBI:33019"/>
        <dbReference type="ChEBI" id="CHEBI:37575"/>
        <dbReference type="ChEBI" id="CHEBI:57841"/>
        <dbReference type="ChEBI" id="CHEBI:62890"/>
        <dbReference type="EC" id="2.5.1.3"/>
    </reaction>
</comment>
<dbReference type="InterPro" id="IPR013785">
    <property type="entry name" value="Aldolase_TIM"/>
</dbReference>
<dbReference type="Proteomes" id="UP000799536">
    <property type="component" value="Unassembled WGS sequence"/>
</dbReference>
<accession>A0A9P4JP59</accession>
<evidence type="ECO:0000259" key="15">
    <source>
        <dbReference type="Pfam" id="PF02581"/>
    </source>
</evidence>
<dbReference type="NCBIfam" id="TIGR00693">
    <property type="entry name" value="thiE"/>
    <property type="match status" value="1"/>
</dbReference>
<gene>
    <name evidence="16" type="ORF">GQ43DRAFT_471466</name>
</gene>
<dbReference type="HAMAP" id="MF_00097">
    <property type="entry name" value="TMP_synthase"/>
    <property type="match status" value="1"/>
</dbReference>
<dbReference type="AlphaFoldDB" id="A0A9P4JP59"/>
<dbReference type="HAMAP" id="MF_00228">
    <property type="entry name" value="Thz_kinase"/>
    <property type="match status" value="1"/>
</dbReference>
<keyword evidence="8" id="KW-0418">Kinase</keyword>
<name>A0A9P4JP59_9PLEO</name>
<dbReference type="PANTHER" id="PTHR20857">
    <property type="entry name" value="THIAMINE-PHOSPHATE PYROPHOSPHORYLASE"/>
    <property type="match status" value="1"/>
</dbReference>
<organism evidence="16 17">
    <name type="scientific">Delitschia confertaspora ATCC 74209</name>
    <dbReference type="NCBI Taxonomy" id="1513339"/>
    <lineage>
        <taxon>Eukaryota</taxon>
        <taxon>Fungi</taxon>
        <taxon>Dikarya</taxon>
        <taxon>Ascomycota</taxon>
        <taxon>Pezizomycotina</taxon>
        <taxon>Dothideomycetes</taxon>
        <taxon>Pleosporomycetidae</taxon>
        <taxon>Pleosporales</taxon>
        <taxon>Delitschiaceae</taxon>
        <taxon>Delitschia</taxon>
    </lineage>
</organism>
<dbReference type="InterPro" id="IPR000417">
    <property type="entry name" value="Hyethyz_kinase"/>
</dbReference>
<keyword evidence="11" id="KW-0784">Thiamine biosynthesis</keyword>
<keyword evidence="9" id="KW-0067">ATP-binding</keyword>
<comment type="catalytic activity">
    <reaction evidence="12">
        <text>4-methyl-5-(2-phosphooxyethyl)-thiazole + 4-amino-2-methyl-5-(diphosphooxymethyl)pyrimidine + H(+) = thiamine phosphate + diphosphate</text>
        <dbReference type="Rhea" id="RHEA:22328"/>
        <dbReference type="ChEBI" id="CHEBI:15378"/>
        <dbReference type="ChEBI" id="CHEBI:33019"/>
        <dbReference type="ChEBI" id="CHEBI:37575"/>
        <dbReference type="ChEBI" id="CHEBI:57841"/>
        <dbReference type="ChEBI" id="CHEBI:58296"/>
        <dbReference type="EC" id="2.5.1.3"/>
    </reaction>
</comment>
<dbReference type="Gene3D" id="3.40.1190.20">
    <property type="match status" value="1"/>
</dbReference>
<dbReference type="PRINTS" id="PR01099">
    <property type="entry name" value="HYETHTZKNASE"/>
</dbReference>
<evidence type="ECO:0000256" key="1">
    <source>
        <dbReference type="ARBA" id="ARBA00001771"/>
    </source>
</evidence>
<dbReference type="InterPro" id="IPR034291">
    <property type="entry name" value="TMP_synthase"/>
</dbReference>
<evidence type="ECO:0000256" key="2">
    <source>
        <dbReference type="ARBA" id="ARBA00001946"/>
    </source>
</evidence>
<keyword evidence="7" id="KW-0547">Nucleotide-binding</keyword>
<evidence type="ECO:0000313" key="17">
    <source>
        <dbReference type="Proteomes" id="UP000799536"/>
    </source>
</evidence>
<reference evidence="16" key="1">
    <citation type="journal article" date="2020" name="Stud. Mycol.">
        <title>101 Dothideomycetes genomes: a test case for predicting lifestyles and emergence of pathogens.</title>
        <authorList>
            <person name="Haridas S."/>
            <person name="Albert R."/>
            <person name="Binder M."/>
            <person name="Bloem J."/>
            <person name="Labutti K."/>
            <person name="Salamov A."/>
            <person name="Andreopoulos B."/>
            <person name="Baker S."/>
            <person name="Barry K."/>
            <person name="Bills G."/>
            <person name="Bluhm B."/>
            <person name="Cannon C."/>
            <person name="Castanera R."/>
            <person name="Culley D."/>
            <person name="Daum C."/>
            <person name="Ezra D."/>
            <person name="Gonzalez J."/>
            <person name="Henrissat B."/>
            <person name="Kuo A."/>
            <person name="Liang C."/>
            <person name="Lipzen A."/>
            <person name="Lutzoni F."/>
            <person name="Magnuson J."/>
            <person name="Mondo S."/>
            <person name="Nolan M."/>
            <person name="Ohm R."/>
            <person name="Pangilinan J."/>
            <person name="Park H.-J."/>
            <person name="Ramirez L."/>
            <person name="Alfaro M."/>
            <person name="Sun H."/>
            <person name="Tritt A."/>
            <person name="Yoshinaga Y."/>
            <person name="Zwiers L.-H."/>
            <person name="Turgeon B."/>
            <person name="Goodwin S."/>
            <person name="Spatafora J."/>
            <person name="Crous P."/>
            <person name="Grigoriev I."/>
        </authorList>
    </citation>
    <scope>NUCLEOTIDE SEQUENCE</scope>
    <source>
        <strain evidence="16">ATCC 74209</strain>
    </source>
</reference>
<feature type="domain" description="Thiamine phosphate synthase/TenI" evidence="15">
    <location>
        <begin position="20"/>
        <end position="197"/>
    </location>
</feature>
<evidence type="ECO:0000256" key="9">
    <source>
        <dbReference type="ARBA" id="ARBA00022840"/>
    </source>
</evidence>
<dbReference type="GO" id="GO:0005524">
    <property type="term" value="F:ATP binding"/>
    <property type="evidence" value="ECO:0007669"/>
    <property type="project" value="UniProtKB-KW"/>
</dbReference>
<dbReference type="GO" id="GO:0004417">
    <property type="term" value="F:hydroxyethylthiazole kinase activity"/>
    <property type="evidence" value="ECO:0007669"/>
    <property type="project" value="UniProtKB-EC"/>
</dbReference>
<dbReference type="Pfam" id="PF02110">
    <property type="entry name" value="HK"/>
    <property type="match status" value="1"/>
</dbReference>
<evidence type="ECO:0000313" key="16">
    <source>
        <dbReference type="EMBL" id="KAF2201791.1"/>
    </source>
</evidence>
<dbReference type="GO" id="GO:0005737">
    <property type="term" value="C:cytoplasm"/>
    <property type="evidence" value="ECO:0007669"/>
    <property type="project" value="TreeGrafter"/>
</dbReference>
<keyword evidence="6" id="KW-0479">Metal-binding</keyword>
<comment type="catalytic activity">
    <reaction evidence="14">
        <text>2-[(2R,5Z)-2-carboxy-4-methylthiazol-5(2H)-ylidene]ethyl phosphate + 4-amino-2-methyl-5-(diphosphooxymethyl)pyrimidine + 2 H(+) = thiamine phosphate + CO2 + diphosphate</text>
        <dbReference type="Rhea" id="RHEA:47844"/>
        <dbReference type="ChEBI" id="CHEBI:15378"/>
        <dbReference type="ChEBI" id="CHEBI:16526"/>
        <dbReference type="ChEBI" id="CHEBI:33019"/>
        <dbReference type="ChEBI" id="CHEBI:37575"/>
        <dbReference type="ChEBI" id="CHEBI:57841"/>
        <dbReference type="ChEBI" id="CHEBI:62899"/>
        <dbReference type="EC" id="2.5.1.3"/>
    </reaction>
</comment>
<dbReference type="SUPFAM" id="SSF53613">
    <property type="entry name" value="Ribokinase-like"/>
    <property type="match status" value="1"/>
</dbReference>
<dbReference type="Pfam" id="PF02581">
    <property type="entry name" value="TMP-TENI"/>
    <property type="match status" value="1"/>
</dbReference>
<evidence type="ECO:0000256" key="6">
    <source>
        <dbReference type="ARBA" id="ARBA00022723"/>
    </source>
</evidence>
<evidence type="ECO:0000256" key="14">
    <source>
        <dbReference type="ARBA" id="ARBA00047883"/>
    </source>
</evidence>
<dbReference type="GO" id="GO:0004789">
    <property type="term" value="F:thiamine-phosphate diphosphorylase activity"/>
    <property type="evidence" value="ECO:0007669"/>
    <property type="project" value="UniProtKB-EC"/>
</dbReference>
<keyword evidence="5" id="KW-0808">Transferase</keyword>
<keyword evidence="10" id="KW-0460">Magnesium</keyword>
<dbReference type="InterPro" id="IPR029056">
    <property type="entry name" value="Ribokinase-like"/>
</dbReference>
<evidence type="ECO:0000256" key="4">
    <source>
        <dbReference type="ARBA" id="ARBA00005165"/>
    </source>
</evidence>
<dbReference type="EMBL" id="ML993961">
    <property type="protein sequence ID" value="KAF2201791.1"/>
    <property type="molecule type" value="Genomic_DNA"/>
</dbReference>
<dbReference type="CDD" id="cd00564">
    <property type="entry name" value="TMP_TenI"/>
    <property type="match status" value="1"/>
</dbReference>
<dbReference type="SUPFAM" id="SSF51391">
    <property type="entry name" value="Thiamin phosphate synthase"/>
    <property type="match status" value="1"/>
</dbReference>
<dbReference type="PANTHER" id="PTHR20857:SF23">
    <property type="entry name" value="THIAMINE BIOSYNTHETIC BIFUNCTIONAL ENZYME"/>
    <property type="match status" value="1"/>
</dbReference>
<keyword evidence="17" id="KW-1185">Reference proteome</keyword>
<protein>
    <submittedName>
        <fullName evidence="16">TMP-TENI-domain-containing protein</fullName>
    </submittedName>
</protein>
<comment type="pathway">
    <text evidence="4">Cofactor biosynthesis; thiamine diphosphate biosynthesis; thiamine phosphate from 4-amino-2-methyl-5-diphosphomethylpyrimidine and 4-methyl-5-(2-phosphoethyl)-thiazole: step 1/1.</text>
</comment>
<dbReference type="OrthoDB" id="4994at2759"/>
<dbReference type="GO" id="GO:0009228">
    <property type="term" value="P:thiamine biosynthetic process"/>
    <property type="evidence" value="ECO:0007669"/>
    <property type="project" value="UniProtKB-KW"/>
</dbReference>
<comment type="catalytic activity">
    <reaction evidence="1">
        <text>5-(2-hydroxyethyl)-4-methylthiazole + ATP = 4-methyl-5-(2-phosphooxyethyl)-thiazole + ADP + H(+)</text>
        <dbReference type="Rhea" id="RHEA:24212"/>
        <dbReference type="ChEBI" id="CHEBI:15378"/>
        <dbReference type="ChEBI" id="CHEBI:17957"/>
        <dbReference type="ChEBI" id="CHEBI:30616"/>
        <dbReference type="ChEBI" id="CHEBI:58296"/>
        <dbReference type="ChEBI" id="CHEBI:456216"/>
        <dbReference type="EC" id="2.7.1.50"/>
    </reaction>
</comment>
<proteinExistence type="inferred from homology"/>
<comment type="cofactor">
    <cofactor evidence="2">
        <name>Mg(2+)</name>
        <dbReference type="ChEBI" id="CHEBI:18420"/>
    </cofactor>
</comment>
<comment type="caution">
    <text evidence="16">The sequence shown here is derived from an EMBL/GenBank/DDBJ whole genome shotgun (WGS) entry which is preliminary data.</text>
</comment>
<evidence type="ECO:0000256" key="11">
    <source>
        <dbReference type="ARBA" id="ARBA00022977"/>
    </source>
</evidence>